<evidence type="ECO:0000256" key="3">
    <source>
        <dbReference type="ARBA" id="ARBA00022552"/>
    </source>
</evidence>
<dbReference type="Gene3D" id="2.40.30.60">
    <property type="entry name" value="RimM"/>
    <property type="match status" value="1"/>
</dbReference>
<comment type="caution">
    <text evidence="8">The sequence shown here is derived from an EMBL/GenBank/DDBJ whole genome shotgun (WGS) entry which is preliminary data.</text>
</comment>
<dbReference type="InterPro" id="IPR056792">
    <property type="entry name" value="PRC_RimM"/>
</dbReference>
<protein>
    <recommendedName>
        <fullName evidence="5">Ribosome maturation factor RimM</fullName>
    </recommendedName>
</protein>
<sequence>MELMIGRVVKSHGVRGEIVVEPTTDEPAERFAVGEVLRGVQKNAEHRLTIAAVRPHQGRLLIRFEEIADRTQADTLRGTRFMAAPREDEDDDGFYDHELEGLSVLHEGTAIGAVTGVSHLPSNTLLEVRMDSGKDCLIPFVHAIVPEVDLEKGHILITPPEGLLDL</sequence>
<keyword evidence="3 5" id="KW-0698">rRNA processing</keyword>
<dbReference type="GO" id="GO:0005840">
    <property type="term" value="C:ribosome"/>
    <property type="evidence" value="ECO:0007669"/>
    <property type="project" value="InterPro"/>
</dbReference>
<feature type="domain" description="RimM N-terminal" evidence="6">
    <location>
        <begin position="5"/>
        <end position="82"/>
    </location>
</feature>
<comment type="subcellular location">
    <subcellularLocation>
        <location evidence="5">Cytoplasm</location>
    </subcellularLocation>
</comment>
<dbReference type="Gene3D" id="2.30.30.240">
    <property type="entry name" value="PRC-barrel domain"/>
    <property type="match status" value="1"/>
</dbReference>
<evidence type="ECO:0000313" key="9">
    <source>
        <dbReference type="Proteomes" id="UP001139336"/>
    </source>
</evidence>
<evidence type="ECO:0000259" key="7">
    <source>
        <dbReference type="Pfam" id="PF24986"/>
    </source>
</evidence>
<dbReference type="AlphaFoldDB" id="A0A9X1TXQ0"/>
<dbReference type="GO" id="GO:0042274">
    <property type="term" value="P:ribosomal small subunit biogenesis"/>
    <property type="evidence" value="ECO:0007669"/>
    <property type="project" value="UniProtKB-UniRule"/>
</dbReference>
<dbReference type="PANTHER" id="PTHR33692">
    <property type="entry name" value="RIBOSOME MATURATION FACTOR RIMM"/>
    <property type="match status" value="1"/>
</dbReference>
<comment type="domain">
    <text evidence="5">The PRC barrel domain binds ribosomal protein uS19.</text>
</comment>
<dbReference type="InterPro" id="IPR009000">
    <property type="entry name" value="Transl_B-barrel_sf"/>
</dbReference>
<evidence type="ECO:0000256" key="1">
    <source>
        <dbReference type="ARBA" id="ARBA00022490"/>
    </source>
</evidence>
<accession>A0A9X1TXQ0</accession>
<gene>
    <name evidence="5 8" type="primary">rimM</name>
    <name evidence="8" type="ORF">L1O03_04110</name>
</gene>
<dbReference type="NCBIfam" id="TIGR02273">
    <property type="entry name" value="16S_RimM"/>
    <property type="match status" value="1"/>
</dbReference>
<evidence type="ECO:0000256" key="4">
    <source>
        <dbReference type="ARBA" id="ARBA00023186"/>
    </source>
</evidence>
<evidence type="ECO:0000259" key="6">
    <source>
        <dbReference type="Pfam" id="PF01782"/>
    </source>
</evidence>
<dbReference type="GO" id="GO:0043022">
    <property type="term" value="F:ribosome binding"/>
    <property type="evidence" value="ECO:0007669"/>
    <property type="project" value="InterPro"/>
</dbReference>
<dbReference type="RefSeq" id="WP_236118172.1">
    <property type="nucleotide sequence ID" value="NZ_JAKGSI010000002.1"/>
</dbReference>
<keyword evidence="1 5" id="KW-0963">Cytoplasm</keyword>
<dbReference type="GO" id="GO:0006364">
    <property type="term" value="P:rRNA processing"/>
    <property type="evidence" value="ECO:0007669"/>
    <property type="project" value="UniProtKB-UniRule"/>
</dbReference>
<reference evidence="8" key="1">
    <citation type="submission" date="2022-01" db="EMBL/GenBank/DDBJ databases">
        <title>Corynebacterium sp. nov isolated from isolated from the feces of the greater white-fronted geese (Anser albifrons) at Poyang Lake, PR China.</title>
        <authorList>
            <person name="Liu Q."/>
        </authorList>
    </citation>
    <scope>NUCLEOTIDE SEQUENCE</scope>
    <source>
        <strain evidence="8">JCM 32435</strain>
    </source>
</reference>
<evidence type="ECO:0000313" key="8">
    <source>
        <dbReference type="EMBL" id="MCF4006365.1"/>
    </source>
</evidence>
<dbReference type="SUPFAM" id="SSF50447">
    <property type="entry name" value="Translation proteins"/>
    <property type="match status" value="1"/>
</dbReference>
<dbReference type="EMBL" id="JAKGSI010000002">
    <property type="protein sequence ID" value="MCF4006365.1"/>
    <property type="molecule type" value="Genomic_DNA"/>
</dbReference>
<dbReference type="SUPFAM" id="SSF50346">
    <property type="entry name" value="PRC-barrel domain"/>
    <property type="match status" value="1"/>
</dbReference>
<dbReference type="InterPro" id="IPR011033">
    <property type="entry name" value="PRC_barrel-like_sf"/>
</dbReference>
<organism evidence="8 9">
    <name type="scientific">Corynebacterium uropygiale</name>
    <dbReference type="NCBI Taxonomy" id="1775911"/>
    <lineage>
        <taxon>Bacteria</taxon>
        <taxon>Bacillati</taxon>
        <taxon>Actinomycetota</taxon>
        <taxon>Actinomycetes</taxon>
        <taxon>Mycobacteriales</taxon>
        <taxon>Corynebacteriaceae</taxon>
        <taxon>Corynebacterium</taxon>
    </lineage>
</organism>
<dbReference type="InterPro" id="IPR002676">
    <property type="entry name" value="RimM_N"/>
</dbReference>
<dbReference type="Pfam" id="PF24986">
    <property type="entry name" value="PRC_RimM"/>
    <property type="match status" value="1"/>
</dbReference>
<evidence type="ECO:0000256" key="5">
    <source>
        <dbReference type="HAMAP-Rule" id="MF_00014"/>
    </source>
</evidence>
<comment type="function">
    <text evidence="5">An accessory protein needed during the final step in the assembly of 30S ribosomal subunit, possibly for assembly of the head region. Essential for efficient processing of 16S rRNA. May be needed both before and after RbfA during the maturation of 16S rRNA. It has affinity for free ribosomal 30S subunits but not for 70S ribosomes.</text>
</comment>
<keyword evidence="9" id="KW-1185">Reference proteome</keyword>
<proteinExistence type="inferred from homology"/>
<keyword evidence="4 5" id="KW-0143">Chaperone</keyword>
<comment type="subunit">
    <text evidence="5">Binds ribosomal protein uS19.</text>
</comment>
<dbReference type="Proteomes" id="UP001139336">
    <property type="component" value="Unassembled WGS sequence"/>
</dbReference>
<feature type="domain" description="Ribosome maturation factor RimM PRC barrel" evidence="7">
    <location>
        <begin position="97"/>
        <end position="163"/>
    </location>
</feature>
<comment type="similarity">
    <text evidence="5">Belongs to the RimM family.</text>
</comment>
<dbReference type="PANTHER" id="PTHR33692:SF1">
    <property type="entry name" value="RIBOSOME MATURATION FACTOR RIMM"/>
    <property type="match status" value="1"/>
</dbReference>
<dbReference type="GO" id="GO:0005737">
    <property type="term" value="C:cytoplasm"/>
    <property type="evidence" value="ECO:0007669"/>
    <property type="project" value="UniProtKB-SubCell"/>
</dbReference>
<keyword evidence="2 5" id="KW-0690">Ribosome biogenesis</keyword>
<dbReference type="Pfam" id="PF01782">
    <property type="entry name" value="RimM"/>
    <property type="match status" value="1"/>
</dbReference>
<name>A0A9X1TXQ0_9CORY</name>
<dbReference type="InterPro" id="IPR036976">
    <property type="entry name" value="RimM_N_sf"/>
</dbReference>
<dbReference type="InterPro" id="IPR011961">
    <property type="entry name" value="RimM"/>
</dbReference>
<dbReference type="HAMAP" id="MF_00014">
    <property type="entry name" value="Ribosome_mat_RimM"/>
    <property type="match status" value="1"/>
</dbReference>
<evidence type="ECO:0000256" key="2">
    <source>
        <dbReference type="ARBA" id="ARBA00022517"/>
    </source>
</evidence>